<dbReference type="eggNOG" id="ENOG502ZPM7">
    <property type="taxonomic scope" value="Bacteria"/>
</dbReference>
<dbReference type="STRING" id="65393.PCC7424_0633"/>
<dbReference type="KEGG" id="cyc:PCC7424_0633"/>
<dbReference type="GO" id="GO:0016020">
    <property type="term" value="C:membrane"/>
    <property type="evidence" value="ECO:0007669"/>
    <property type="project" value="UniProtKB-SubCell"/>
</dbReference>
<evidence type="ECO:0000313" key="11">
    <source>
        <dbReference type="EMBL" id="ACK69093.1"/>
    </source>
</evidence>
<dbReference type="EMBL" id="CP001291">
    <property type="protein sequence ID" value="ACK69093.1"/>
    <property type="molecule type" value="Genomic_DNA"/>
</dbReference>
<comment type="similarity">
    <text evidence="2">Belongs to the VKOR family.</text>
</comment>
<dbReference type="GO" id="GO:0048038">
    <property type="term" value="F:quinone binding"/>
    <property type="evidence" value="ECO:0007669"/>
    <property type="project" value="UniProtKB-KW"/>
</dbReference>
<protein>
    <submittedName>
        <fullName evidence="11">Vitamin K epoxide reductase</fullName>
    </submittedName>
</protein>
<dbReference type="Gene3D" id="1.20.1440.130">
    <property type="entry name" value="VKOR domain"/>
    <property type="match status" value="1"/>
</dbReference>
<evidence type="ECO:0000256" key="5">
    <source>
        <dbReference type="ARBA" id="ARBA00022989"/>
    </source>
</evidence>
<keyword evidence="9" id="KW-0676">Redox-active center</keyword>
<evidence type="ECO:0000256" key="2">
    <source>
        <dbReference type="ARBA" id="ARBA00006214"/>
    </source>
</evidence>
<reference evidence="12" key="1">
    <citation type="journal article" date="2011" name="MBio">
        <title>Novel metabolic attributes of the genus Cyanothece, comprising a group of unicellular nitrogen-fixing Cyanobacteria.</title>
        <authorList>
            <person name="Bandyopadhyay A."/>
            <person name="Elvitigala T."/>
            <person name="Welsh E."/>
            <person name="Stockel J."/>
            <person name="Liberton M."/>
            <person name="Min H."/>
            <person name="Sherman L.A."/>
            <person name="Pakrasi H.B."/>
        </authorList>
    </citation>
    <scope>NUCLEOTIDE SEQUENCE [LARGE SCALE GENOMIC DNA]</scope>
    <source>
        <strain evidence="12">PCC 7424</strain>
    </source>
</reference>
<evidence type="ECO:0000256" key="4">
    <source>
        <dbReference type="ARBA" id="ARBA00022719"/>
    </source>
</evidence>
<dbReference type="InterPro" id="IPR012932">
    <property type="entry name" value="VKOR"/>
</dbReference>
<dbReference type="InterPro" id="IPR038354">
    <property type="entry name" value="VKOR_sf"/>
</dbReference>
<evidence type="ECO:0000313" key="12">
    <source>
        <dbReference type="Proteomes" id="UP000002384"/>
    </source>
</evidence>
<keyword evidence="3" id="KW-0812">Transmembrane</keyword>
<keyword evidence="6" id="KW-0560">Oxidoreductase</keyword>
<evidence type="ECO:0000256" key="3">
    <source>
        <dbReference type="ARBA" id="ARBA00022692"/>
    </source>
</evidence>
<dbReference type="OrthoDB" id="853192at2"/>
<evidence type="ECO:0000256" key="6">
    <source>
        <dbReference type="ARBA" id="ARBA00023002"/>
    </source>
</evidence>
<dbReference type="Pfam" id="PF07884">
    <property type="entry name" value="VKOR"/>
    <property type="match status" value="1"/>
</dbReference>
<name>B7KER8_GLOC7</name>
<evidence type="ECO:0000256" key="9">
    <source>
        <dbReference type="ARBA" id="ARBA00023284"/>
    </source>
</evidence>
<feature type="domain" description="Vitamin K epoxide reductase" evidence="10">
    <location>
        <begin position="23"/>
        <end position="152"/>
    </location>
</feature>
<dbReference type="HOGENOM" id="CLU_1600367_0_0_3"/>
<dbReference type="AlphaFoldDB" id="B7KER8"/>
<evidence type="ECO:0000259" key="10">
    <source>
        <dbReference type="Pfam" id="PF07884"/>
    </source>
</evidence>
<keyword evidence="4" id="KW-0874">Quinone</keyword>
<keyword evidence="5" id="KW-1133">Transmembrane helix</keyword>
<comment type="subcellular location">
    <subcellularLocation>
        <location evidence="1">Membrane</location>
        <topology evidence="1">Multi-pass membrane protein</topology>
    </subcellularLocation>
</comment>
<dbReference type="GO" id="GO:0016491">
    <property type="term" value="F:oxidoreductase activity"/>
    <property type="evidence" value="ECO:0007669"/>
    <property type="project" value="UniProtKB-KW"/>
</dbReference>
<evidence type="ECO:0000256" key="8">
    <source>
        <dbReference type="ARBA" id="ARBA00023157"/>
    </source>
</evidence>
<keyword evidence="12" id="KW-1185">Reference proteome</keyword>
<dbReference type="Proteomes" id="UP000002384">
    <property type="component" value="Chromosome"/>
</dbReference>
<accession>B7KER8</accession>
<evidence type="ECO:0000256" key="1">
    <source>
        <dbReference type="ARBA" id="ARBA00004141"/>
    </source>
</evidence>
<keyword evidence="8" id="KW-1015">Disulfide bond</keyword>
<evidence type="ECO:0000256" key="7">
    <source>
        <dbReference type="ARBA" id="ARBA00023136"/>
    </source>
</evidence>
<organism evidence="11 12">
    <name type="scientific">Gloeothece citriformis (strain PCC 7424)</name>
    <name type="common">Cyanothece sp. (strain PCC 7424)</name>
    <dbReference type="NCBI Taxonomy" id="65393"/>
    <lineage>
        <taxon>Bacteria</taxon>
        <taxon>Bacillati</taxon>
        <taxon>Cyanobacteriota</taxon>
        <taxon>Cyanophyceae</taxon>
        <taxon>Oscillatoriophycideae</taxon>
        <taxon>Chroococcales</taxon>
        <taxon>Aphanothecaceae</taxon>
        <taxon>Gloeothece</taxon>
        <taxon>Gloeothece citriformis</taxon>
    </lineage>
</organism>
<dbReference type="RefSeq" id="WP_012598040.1">
    <property type="nucleotide sequence ID" value="NC_011729.1"/>
</dbReference>
<sequence>MNPTQLSQELRQGKNPHMTRRRWIVGLSLLGGTMGEVVTLYQTGIVNHLPDPPVPIFDADRVDASEYAYSRFNSPDGPIMMVNYAITAWLASAGGLDRARRNPLIPIAMGVKILIDAIVSGKLANEEWSENQAFCEYCQVATVCSLVSLILAAPEVMAASRTLLGYGEKDQATNR</sequence>
<gene>
    <name evidence="11" type="ordered locus">PCC7424_0633</name>
</gene>
<keyword evidence="7" id="KW-0472">Membrane</keyword>
<proteinExistence type="inferred from homology"/>